<dbReference type="CDD" id="cd07739">
    <property type="entry name" value="metallo-hydrolase-like_MBL-fold"/>
    <property type="match status" value="1"/>
</dbReference>
<reference evidence="4" key="1">
    <citation type="submission" date="2016-04" db="EMBL/GenBank/DDBJ databases">
        <authorList>
            <person name="Ray J."/>
            <person name="Price M."/>
            <person name="Deutschbauer A."/>
        </authorList>
    </citation>
    <scope>NUCLEOTIDE SEQUENCE [LARGE SCALE GENOMIC DNA]</scope>
    <source>
        <strain evidence="4">FW300-N2E2</strain>
    </source>
</reference>
<dbReference type="SMART" id="SM00849">
    <property type="entry name" value="Lactamase_B"/>
    <property type="match status" value="1"/>
</dbReference>
<feature type="signal peptide" evidence="1">
    <location>
        <begin position="1"/>
        <end position="25"/>
    </location>
</feature>
<evidence type="ECO:0000313" key="3">
    <source>
        <dbReference type="EMBL" id="AMZ70388.1"/>
    </source>
</evidence>
<evidence type="ECO:0000256" key="1">
    <source>
        <dbReference type="SAM" id="SignalP"/>
    </source>
</evidence>
<dbReference type="InterPro" id="IPR001279">
    <property type="entry name" value="Metallo-B-lactamas"/>
</dbReference>
<keyword evidence="1" id="KW-0732">Signal</keyword>
<dbReference type="PANTHER" id="PTHR42951:SF14">
    <property type="entry name" value="METALLO-BETA-LACTAMASE SUPERFAMILY PROTEIN"/>
    <property type="match status" value="1"/>
</dbReference>
<proteinExistence type="predicted"/>
<reference evidence="3 4" key="2">
    <citation type="journal article" date="2018" name="Nature">
        <title>Mutant phenotypes for thousands of bacterial genes of unknown function.</title>
        <authorList>
            <person name="Price M.N."/>
            <person name="Wetmore K.M."/>
            <person name="Waters R.J."/>
            <person name="Callaghan M."/>
            <person name="Ray J."/>
            <person name="Liu H."/>
            <person name="Kuehl J.V."/>
            <person name="Melnyk R.A."/>
            <person name="Lamson J.S."/>
            <person name="Suh Y."/>
            <person name="Carlson H.K."/>
            <person name="Esquivel Z."/>
            <person name="Sadeeshkumar H."/>
            <person name="Chakraborty R."/>
            <person name="Zane G.M."/>
            <person name="Rubin B.E."/>
            <person name="Wall J.D."/>
            <person name="Visel A."/>
            <person name="Bristow J."/>
            <person name="Blow M.J."/>
            <person name="Arkin A.P."/>
            <person name="Deutschbauer A.M."/>
        </authorList>
    </citation>
    <scope>NUCLEOTIDE SEQUENCE [LARGE SCALE GENOMIC DNA]</scope>
    <source>
        <strain evidence="3 4">FW300-N2E2</strain>
    </source>
</reference>
<dbReference type="Pfam" id="PF00753">
    <property type="entry name" value="Lactamase_B"/>
    <property type="match status" value="1"/>
</dbReference>
<dbReference type="PANTHER" id="PTHR42951">
    <property type="entry name" value="METALLO-BETA-LACTAMASE DOMAIN-CONTAINING"/>
    <property type="match status" value="1"/>
</dbReference>
<evidence type="ECO:0000259" key="2">
    <source>
        <dbReference type="SMART" id="SM00849"/>
    </source>
</evidence>
<feature type="domain" description="Metallo-beta-lactamase" evidence="2">
    <location>
        <begin position="47"/>
        <end position="232"/>
    </location>
</feature>
<sequence length="295" mass="33662">MEKTAFVKKLVLTCALLLGVGTASANQSAKVLNLNFHVFTSEDDGFFDNSVVVEGDNELLLIDAQLTRANALEVLNLIRSLKKDLKQIYITHEHADHFLGLEVFKDAFPRVEILANSKVASRIDEVYKAKLEKWHGLLSSKAATREVPITRFDGDQLSIEGTKIEIRKHLQGDTDENSYLWFPEERVAVVGDMAYDQMHVYTVETTPESRKRWVQNLDALAQLKPNIVIPGHNFPNKQLDAYSAINFTKQYLLVFEEELSKSKNRAELQSRMKTKYPDAELFFSVERASAKFFYQ</sequence>
<accession>A0A159ZW34</accession>
<dbReference type="EMBL" id="CP015225">
    <property type="protein sequence ID" value="AMZ70388.1"/>
    <property type="molecule type" value="Genomic_DNA"/>
</dbReference>
<name>A0A159ZW34_PSEFL</name>
<organism evidence="3 4">
    <name type="scientific">Pseudomonas fluorescens</name>
    <dbReference type="NCBI Taxonomy" id="294"/>
    <lineage>
        <taxon>Bacteria</taxon>
        <taxon>Pseudomonadati</taxon>
        <taxon>Pseudomonadota</taxon>
        <taxon>Gammaproteobacteria</taxon>
        <taxon>Pseudomonadales</taxon>
        <taxon>Pseudomonadaceae</taxon>
        <taxon>Pseudomonas</taxon>
    </lineage>
</organism>
<dbReference type="SUPFAM" id="SSF56281">
    <property type="entry name" value="Metallo-hydrolase/oxidoreductase"/>
    <property type="match status" value="1"/>
</dbReference>
<evidence type="ECO:0000313" key="4">
    <source>
        <dbReference type="Proteomes" id="UP000076083"/>
    </source>
</evidence>
<feature type="chain" id="PRO_5007811829" description="Metallo-beta-lactamase domain-containing protein" evidence="1">
    <location>
        <begin position="26"/>
        <end position="295"/>
    </location>
</feature>
<dbReference type="InterPro" id="IPR036866">
    <property type="entry name" value="RibonucZ/Hydroxyglut_hydro"/>
</dbReference>
<dbReference type="Gene3D" id="3.60.15.10">
    <property type="entry name" value="Ribonuclease Z/Hydroxyacylglutathione hydrolase-like"/>
    <property type="match status" value="1"/>
</dbReference>
<dbReference type="Proteomes" id="UP000076083">
    <property type="component" value="Chromosome"/>
</dbReference>
<dbReference type="AlphaFoldDB" id="A0A159ZW34"/>
<gene>
    <name evidence="3" type="ORF">TK06_04460</name>
</gene>
<dbReference type="InterPro" id="IPR050855">
    <property type="entry name" value="NDM-1-like"/>
</dbReference>
<protein>
    <recommendedName>
        <fullName evidence="2">Metallo-beta-lactamase domain-containing protein</fullName>
    </recommendedName>
</protein>